<dbReference type="EMBL" id="QKWP01000083">
    <property type="protein sequence ID" value="RIB27915.1"/>
    <property type="molecule type" value="Genomic_DNA"/>
</dbReference>
<reference evidence="2 3" key="1">
    <citation type="submission" date="2018-06" db="EMBL/GenBank/DDBJ databases">
        <title>Comparative genomics reveals the genomic features of Rhizophagus irregularis, R. cerebriforme, R. diaphanum and Gigaspora rosea, and their symbiotic lifestyle signature.</title>
        <authorList>
            <person name="Morin E."/>
            <person name="San Clemente H."/>
            <person name="Chen E.C.H."/>
            <person name="De La Providencia I."/>
            <person name="Hainaut M."/>
            <person name="Kuo A."/>
            <person name="Kohler A."/>
            <person name="Murat C."/>
            <person name="Tang N."/>
            <person name="Roy S."/>
            <person name="Loubradou J."/>
            <person name="Henrissat B."/>
            <person name="Grigoriev I.V."/>
            <person name="Corradi N."/>
            <person name="Roux C."/>
            <person name="Martin F.M."/>
        </authorList>
    </citation>
    <scope>NUCLEOTIDE SEQUENCE [LARGE SCALE GENOMIC DNA]</scope>
    <source>
        <strain evidence="2 3">DAOM 194757</strain>
    </source>
</reference>
<protein>
    <submittedName>
        <fullName evidence="2">Uncharacterized protein</fullName>
    </submittedName>
</protein>
<evidence type="ECO:0000313" key="3">
    <source>
        <dbReference type="Proteomes" id="UP000266673"/>
    </source>
</evidence>
<name>A0A397VZI1_9GLOM</name>
<accession>A0A397VZI1</accession>
<evidence type="ECO:0000256" key="1">
    <source>
        <dbReference type="SAM" id="MobiDB-lite"/>
    </source>
</evidence>
<comment type="caution">
    <text evidence="2">The sequence shown here is derived from an EMBL/GenBank/DDBJ whole genome shotgun (WGS) entry which is preliminary data.</text>
</comment>
<dbReference type="Proteomes" id="UP000266673">
    <property type="component" value="Unassembled WGS sequence"/>
</dbReference>
<proteinExistence type="predicted"/>
<dbReference type="AlphaFoldDB" id="A0A397VZI1"/>
<gene>
    <name evidence="2" type="ORF">C2G38_2159303</name>
</gene>
<sequence length="173" mass="20149">MSSELPTIIKRAIEGVFNENPNWTLLEFLNYRAEASDFTYDKASEHKLYREALKILSKDHDKARKRLLKFENEKSSVVVKVFWLEVEKRIYEKQISIVRADGILNILKATNKSQQLVMNIQHQYLSGLYSNVQDDVNNETNPDDELDDEHADDEHADESVTDDDPEDNMMDID</sequence>
<organism evidence="2 3">
    <name type="scientific">Gigaspora rosea</name>
    <dbReference type="NCBI Taxonomy" id="44941"/>
    <lineage>
        <taxon>Eukaryota</taxon>
        <taxon>Fungi</taxon>
        <taxon>Fungi incertae sedis</taxon>
        <taxon>Mucoromycota</taxon>
        <taxon>Glomeromycotina</taxon>
        <taxon>Glomeromycetes</taxon>
        <taxon>Diversisporales</taxon>
        <taxon>Gigasporaceae</taxon>
        <taxon>Gigaspora</taxon>
    </lineage>
</organism>
<keyword evidence="3" id="KW-1185">Reference proteome</keyword>
<evidence type="ECO:0000313" key="2">
    <source>
        <dbReference type="EMBL" id="RIB27915.1"/>
    </source>
</evidence>
<feature type="compositionally biased region" description="Acidic residues" evidence="1">
    <location>
        <begin position="141"/>
        <end position="173"/>
    </location>
</feature>
<feature type="region of interest" description="Disordered" evidence="1">
    <location>
        <begin position="133"/>
        <end position="173"/>
    </location>
</feature>
<dbReference type="OrthoDB" id="10555029at2759"/>